<proteinExistence type="predicted"/>
<dbReference type="EMBL" id="DWWM01000042">
    <property type="protein sequence ID" value="HJC36808.1"/>
    <property type="molecule type" value="Genomic_DNA"/>
</dbReference>
<name>A0A9D2SV24_9FIRM</name>
<protein>
    <recommendedName>
        <fullName evidence="3">PRC-barrel domain-containing protein</fullName>
    </recommendedName>
</protein>
<evidence type="ECO:0008006" key="3">
    <source>
        <dbReference type="Google" id="ProtNLM"/>
    </source>
</evidence>
<dbReference type="SUPFAM" id="SSF50346">
    <property type="entry name" value="PRC-barrel domain"/>
    <property type="match status" value="1"/>
</dbReference>
<organism evidence="1 2">
    <name type="scientific">Candidatus Merdibacter merdavium</name>
    <dbReference type="NCBI Taxonomy" id="2838692"/>
    <lineage>
        <taxon>Bacteria</taxon>
        <taxon>Bacillati</taxon>
        <taxon>Bacillota</taxon>
        <taxon>Erysipelotrichia</taxon>
        <taxon>Erysipelotrichales</taxon>
        <taxon>Erysipelotrichaceae</taxon>
        <taxon>Merdibacter</taxon>
    </lineage>
</organism>
<dbReference type="AlphaFoldDB" id="A0A9D2SV24"/>
<dbReference type="Gene3D" id="2.30.30.240">
    <property type="entry name" value="PRC-barrel domain"/>
    <property type="match status" value="1"/>
</dbReference>
<accession>A0A9D2SV24</accession>
<reference evidence="1" key="1">
    <citation type="journal article" date="2021" name="PeerJ">
        <title>Extensive microbial diversity within the chicken gut microbiome revealed by metagenomics and culture.</title>
        <authorList>
            <person name="Gilroy R."/>
            <person name="Ravi A."/>
            <person name="Getino M."/>
            <person name="Pursley I."/>
            <person name="Horton D.L."/>
            <person name="Alikhan N.F."/>
            <person name="Baker D."/>
            <person name="Gharbi K."/>
            <person name="Hall N."/>
            <person name="Watson M."/>
            <person name="Adriaenssens E.M."/>
            <person name="Foster-Nyarko E."/>
            <person name="Jarju S."/>
            <person name="Secka A."/>
            <person name="Antonio M."/>
            <person name="Oren A."/>
            <person name="Chaudhuri R.R."/>
            <person name="La Ragione R."/>
            <person name="Hildebrand F."/>
            <person name="Pallen M.J."/>
        </authorList>
    </citation>
    <scope>NUCLEOTIDE SEQUENCE</scope>
    <source>
        <strain evidence="1">CHK187-11901</strain>
    </source>
</reference>
<sequence length="79" mass="9173">MRFSEFCTKDVVSVDNGEVLGMPCDLEFDEHYQICILYVMSRPSGMKRLFPWLFHGEERMVRIAQIVRVGKDVILVSTC</sequence>
<comment type="caution">
    <text evidence="1">The sequence shown here is derived from an EMBL/GenBank/DDBJ whole genome shotgun (WGS) entry which is preliminary data.</text>
</comment>
<reference evidence="1" key="2">
    <citation type="submission" date="2021-04" db="EMBL/GenBank/DDBJ databases">
        <authorList>
            <person name="Gilroy R."/>
        </authorList>
    </citation>
    <scope>NUCLEOTIDE SEQUENCE</scope>
    <source>
        <strain evidence="1">CHK187-11901</strain>
    </source>
</reference>
<evidence type="ECO:0000313" key="2">
    <source>
        <dbReference type="Proteomes" id="UP000823896"/>
    </source>
</evidence>
<dbReference type="Proteomes" id="UP000823896">
    <property type="component" value="Unassembled WGS sequence"/>
</dbReference>
<gene>
    <name evidence="1" type="ORF">H9702_06720</name>
</gene>
<dbReference type="InterPro" id="IPR011033">
    <property type="entry name" value="PRC_barrel-like_sf"/>
</dbReference>
<evidence type="ECO:0000313" key="1">
    <source>
        <dbReference type="EMBL" id="HJC36808.1"/>
    </source>
</evidence>